<organism evidence="9 10">
    <name type="scientific">Candidatus Avoscillospira avicola</name>
    <dbReference type="NCBI Taxonomy" id="2840706"/>
    <lineage>
        <taxon>Bacteria</taxon>
        <taxon>Bacillati</taxon>
        <taxon>Bacillota</taxon>
        <taxon>Clostridia</taxon>
        <taxon>Eubacteriales</taxon>
        <taxon>Oscillospiraceae</taxon>
        <taxon>Oscillospiraceae incertae sedis</taxon>
        <taxon>Candidatus Avoscillospira</taxon>
    </lineage>
</organism>
<evidence type="ECO:0000256" key="4">
    <source>
        <dbReference type="ARBA" id="ARBA00023163"/>
    </source>
</evidence>
<dbReference type="Pfam" id="PF00072">
    <property type="entry name" value="Response_reg"/>
    <property type="match status" value="1"/>
</dbReference>
<keyword evidence="2" id="KW-0805">Transcription regulation</keyword>
<accession>A0A9D1ARK4</accession>
<dbReference type="Pfam" id="PF12833">
    <property type="entry name" value="HTH_18"/>
    <property type="match status" value="1"/>
</dbReference>
<evidence type="ECO:0000256" key="3">
    <source>
        <dbReference type="ARBA" id="ARBA00023125"/>
    </source>
</evidence>
<dbReference type="PANTHER" id="PTHR43280">
    <property type="entry name" value="ARAC-FAMILY TRANSCRIPTIONAL REGULATOR"/>
    <property type="match status" value="1"/>
</dbReference>
<dbReference type="InterPro" id="IPR018062">
    <property type="entry name" value="HTH_AraC-typ_CS"/>
</dbReference>
<dbReference type="SMART" id="SM00448">
    <property type="entry name" value="REC"/>
    <property type="match status" value="1"/>
</dbReference>
<reference evidence="9" key="1">
    <citation type="submission" date="2020-10" db="EMBL/GenBank/DDBJ databases">
        <authorList>
            <person name="Gilroy R."/>
        </authorList>
    </citation>
    <scope>NUCLEOTIDE SEQUENCE</scope>
    <source>
        <strain evidence="9">ChiBcec15-4380</strain>
    </source>
</reference>
<dbReference type="InterPro" id="IPR009057">
    <property type="entry name" value="Homeodomain-like_sf"/>
</dbReference>
<sequence>MRILLVDDDAVILEDICRSIHWDKLGIDQVDVAQDAASAKEILLREPVDIVISDIEMPQETGLELLRWYRERQLRGKFLLLTCHESFRYASTAIKLHAEEYLMKPFNVEMMELVLQKFVQEIQQEREKEKADILGKWMVSNIREARLALWGQMLSSQPKSSWEELMKEATSPELQIDESRDYRLVVAKITNMEQDHDSYGKNLVSFILTNIQSEIFYGTPENSNIVSYEYPGYTILVAICRETDERKLRSLCHLTQQHCSKILSATITYCMMNPCKISDFHQALEKGVKLLDRCISFYGEIFTEDQVQTHPPEWEPVLKMEQMEQFLEQKDKKGFLSYLKKELELRVKAKALDDAMLKSIFWEVNQVVYAHLAKQGIQISLLLSDSLSQQMAEKVEQSAADMLRYENYLLDKVFAYEDELDKSKGLIQQINDYIHQHYAENITRSEIGAEFYLVPEYLAKMYKKKTGVSLKDYINEYRIEQAKKMLQHTDKPVGEVAADVGFGNLSYFSTLFKKSAGMTPVEYRRQYK</sequence>
<reference evidence="9" key="2">
    <citation type="journal article" date="2021" name="PeerJ">
        <title>Extensive microbial diversity within the chicken gut microbiome revealed by metagenomics and culture.</title>
        <authorList>
            <person name="Gilroy R."/>
            <person name="Ravi A."/>
            <person name="Getino M."/>
            <person name="Pursley I."/>
            <person name="Horton D.L."/>
            <person name="Alikhan N.F."/>
            <person name="Baker D."/>
            <person name="Gharbi K."/>
            <person name="Hall N."/>
            <person name="Watson M."/>
            <person name="Adriaenssens E.M."/>
            <person name="Foster-Nyarko E."/>
            <person name="Jarju S."/>
            <person name="Secka A."/>
            <person name="Antonio M."/>
            <person name="Oren A."/>
            <person name="Chaudhuri R.R."/>
            <person name="La Ragione R."/>
            <person name="Hildebrand F."/>
            <person name="Pallen M.J."/>
        </authorList>
    </citation>
    <scope>NUCLEOTIDE SEQUENCE</scope>
    <source>
        <strain evidence="9">ChiBcec15-4380</strain>
    </source>
</reference>
<dbReference type="InterPro" id="IPR011006">
    <property type="entry name" value="CheY-like_superfamily"/>
</dbReference>
<comment type="function">
    <text evidence="5">May play the central regulatory role in sporulation. It may be an element of the effector pathway responsible for the activation of sporulation genes in response to nutritional stress. Spo0A may act in concert with spo0H (a sigma factor) to control the expression of some genes that are critical to the sporulation process.</text>
</comment>
<proteinExistence type="predicted"/>
<protein>
    <recommendedName>
        <fullName evidence="1">Stage 0 sporulation protein A homolog</fullName>
    </recommendedName>
</protein>
<dbReference type="SUPFAM" id="SSF52172">
    <property type="entry name" value="CheY-like"/>
    <property type="match status" value="1"/>
</dbReference>
<evidence type="ECO:0000259" key="8">
    <source>
        <dbReference type="PROSITE" id="PS50110"/>
    </source>
</evidence>
<evidence type="ECO:0000313" key="10">
    <source>
        <dbReference type="Proteomes" id="UP000824239"/>
    </source>
</evidence>
<dbReference type="Proteomes" id="UP000824239">
    <property type="component" value="Unassembled WGS sequence"/>
</dbReference>
<dbReference type="PANTHER" id="PTHR43280:SF2">
    <property type="entry name" value="HTH-TYPE TRANSCRIPTIONAL REGULATOR EXSA"/>
    <property type="match status" value="1"/>
</dbReference>
<dbReference type="SUPFAM" id="SSF46689">
    <property type="entry name" value="Homeodomain-like"/>
    <property type="match status" value="1"/>
</dbReference>
<dbReference type="CDD" id="cd17536">
    <property type="entry name" value="REC_YesN-like"/>
    <property type="match status" value="1"/>
</dbReference>
<dbReference type="EMBL" id="DVHE01000003">
    <property type="protein sequence ID" value="HIR49731.1"/>
    <property type="molecule type" value="Genomic_DNA"/>
</dbReference>
<feature type="domain" description="Response regulatory" evidence="8">
    <location>
        <begin position="2"/>
        <end position="119"/>
    </location>
</feature>
<dbReference type="PROSITE" id="PS50110">
    <property type="entry name" value="RESPONSE_REGULATORY"/>
    <property type="match status" value="1"/>
</dbReference>
<dbReference type="PROSITE" id="PS01124">
    <property type="entry name" value="HTH_ARAC_FAMILY_2"/>
    <property type="match status" value="1"/>
</dbReference>
<dbReference type="PROSITE" id="PS00041">
    <property type="entry name" value="HTH_ARAC_FAMILY_1"/>
    <property type="match status" value="1"/>
</dbReference>
<feature type="modified residue" description="4-aspartylphosphate" evidence="6">
    <location>
        <position position="54"/>
    </location>
</feature>
<evidence type="ECO:0000259" key="7">
    <source>
        <dbReference type="PROSITE" id="PS01124"/>
    </source>
</evidence>
<dbReference type="GO" id="GO:0003700">
    <property type="term" value="F:DNA-binding transcription factor activity"/>
    <property type="evidence" value="ECO:0007669"/>
    <property type="project" value="InterPro"/>
</dbReference>
<evidence type="ECO:0000256" key="5">
    <source>
        <dbReference type="ARBA" id="ARBA00024867"/>
    </source>
</evidence>
<dbReference type="InterPro" id="IPR018060">
    <property type="entry name" value="HTH_AraC"/>
</dbReference>
<keyword evidence="3" id="KW-0238">DNA-binding</keyword>
<dbReference type="PRINTS" id="PR00032">
    <property type="entry name" value="HTHARAC"/>
</dbReference>
<feature type="domain" description="HTH araC/xylS-type" evidence="7">
    <location>
        <begin position="428"/>
        <end position="526"/>
    </location>
</feature>
<dbReference type="InterPro" id="IPR001789">
    <property type="entry name" value="Sig_transdc_resp-reg_receiver"/>
</dbReference>
<dbReference type="InterPro" id="IPR020449">
    <property type="entry name" value="Tscrpt_reg_AraC-type_HTH"/>
</dbReference>
<evidence type="ECO:0000256" key="2">
    <source>
        <dbReference type="ARBA" id="ARBA00023015"/>
    </source>
</evidence>
<dbReference type="Gene3D" id="3.40.50.2300">
    <property type="match status" value="1"/>
</dbReference>
<evidence type="ECO:0000313" key="9">
    <source>
        <dbReference type="EMBL" id="HIR49731.1"/>
    </source>
</evidence>
<name>A0A9D1ARK4_9FIRM</name>
<gene>
    <name evidence="9" type="ORF">IAA53_00350</name>
</gene>
<dbReference type="AlphaFoldDB" id="A0A9D1ARK4"/>
<dbReference type="Gene3D" id="1.10.10.60">
    <property type="entry name" value="Homeodomain-like"/>
    <property type="match status" value="2"/>
</dbReference>
<evidence type="ECO:0000256" key="6">
    <source>
        <dbReference type="PROSITE-ProRule" id="PRU00169"/>
    </source>
</evidence>
<comment type="caution">
    <text evidence="9">The sequence shown here is derived from an EMBL/GenBank/DDBJ whole genome shotgun (WGS) entry which is preliminary data.</text>
</comment>
<evidence type="ECO:0000256" key="1">
    <source>
        <dbReference type="ARBA" id="ARBA00018672"/>
    </source>
</evidence>
<keyword evidence="6" id="KW-0597">Phosphoprotein</keyword>
<keyword evidence="4" id="KW-0804">Transcription</keyword>
<dbReference type="GO" id="GO:0043565">
    <property type="term" value="F:sequence-specific DNA binding"/>
    <property type="evidence" value="ECO:0007669"/>
    <property type="project" value="InterPro"/>
</dbReference>
<dbReference type="SMART" id="SM00342">
    <property type="entry name" value="HTH_ARAC"/>
    <property type="match status" value="1"/>
</dbReference>
<dbReference type="GO" id="GO:0000160">
    <property type="term" value="P:phosphorelay signal transduction system"/>
    <property type="evidence" value="ECO:0007669"/>
    <property type="project" value="InterPro"/>
</dbReference>